<sequence length="194" mass="21775">MVSWTQERKWLTSCCVSSSRTVKVVQGTLATSGLMGQTPYGPETLRTTLSHSRTLMPCSSSAGNMQRRKALPYIHLLLTLHTLSDENREALKRKFDIAYFVATEKLPLAKYPKLCELKKRLVVHLGHLCLNENFCKDFISYIALSKQEKLLNKICKANFFSVLLDGCTVKANIDNEAALVFGVTILLPTLSIHQ</sequence>
<accession>A0A1X7TCM6</accession>
<dbReference type="AlphaFoldDB" id="A0A1X7TCM6"/>
<organism evidence="1">
    <name type="scientific">Amphimedon queenslandica</name>
    <name type="common">Sponge</name>
    <dbReference type="NCBI Taxonomy" id="400682"/>
    <lineage>
        <taxon>Eukaryota</taxon>
        <taxon>Metazoa</taxon>
        <taxon>Porifera</taxon>
        <taxon>Demospongiae</taxon>
        <taxon>Heteroscleromorpha</taxon>
        <taxon>Haplosclerida</taxon>
        <taxon>Niphatidae</taxon>
        <taxon>Amphimedon</taxon>
    </lineage>
</organism>
<dbReference type="EnsemblMetazoa" id="Aqu2.1.12317_001">
    <property type="protein sequence ID" value="Aqu2.1.12317_001"/>
    <property type="gene ID" value="Aqu2.1.12317"/>
</dbReference>
<name>A0A1X7TCM6_AMPQE</name>
<dbReference type="PANTHER" id="PTHR46880">
    <property type="entry name" value="RAS-ASSOCIATING DOMAIN-CONTAINING PROTEIN"/>
    <property type="match status" value="1"/>
</dbReference>
<proteinExistence type="predicted"/>
<dbReference type="PANTHER" id="PTHR46880:SF9">
    <property type="entry name" value="ZINC FINGER PROTEIN 862"/>
    <property type="match status" value="1"/>
</dbReference>
<protein>
    <submittedName>
        <fullName evidence="1">Uncharacterized protein</fullName>
    </submittedName>
</protein>
<dbReference type="OrthoDB" id="10060990at2759"/>
<reference evidence="1" key="1">
    <citation type="submission" date="2017-05" db="UniProtKB">
        <authorList>
            <consortium name="EnsemblMetazoa"/>
        </authorList>
    </citation>
    <scope>IDENTIFICATION</scope>
</reference>
<dbReference type="InParanoid" id="A0A1X7TCM6"/>
<evidence type="ECO:0000313" key="1">
    <source>
        <dbReference type="EnsemblMetazoa" id="Aqu2.1.12317_001"/>
    </source>
</evidence>